<dbReference type="GO" id="GO:0003677">
    <property type="term" value="F:DNA binding"/>
    <property type="evidence" value="ECO:0007669"/>
    <property type="project" value="UniProtKB-KW"/>
</dbReference>
<dbReference type="Proteomes" id="UP001642260">
    <property type="component" value="Unassembled WGS sequence"/>
</dbReference>
<accession>A0ABC8IUJ2</accession>
<proteinExistence type="predicted"/>
<evidence type="ECO:0000259" key="6">
    <source>
        <dbReference type="Pfam" id="PF00319"/>
    </source>
</evidence>
<evidence type="ECO:0000256" key="2">
    <source>
        <dbReference type="ARBA" id="ARBA00023015"/>
    </source>
</evidence>
<comment type="caution">
    <text evidence="7">The sequence shown here is derived from an EMBL/GenBank/DDBJ whole genome shotgun (WGS) entry which is preliminary data.</text>
</comment>
<keyword evidence="3" id="KW-0238">DNA-binding</keyword>
<dbReference type="GO" id="GO:0005634">
    <property type="term" value="C:nucleus"/>
    <property type="evidence" value="ECO:0007669"/>
    <property type="project" value="UniProtKB-SubCell"/>
</dbReference>
<keyword evidence="2" id="KW-0805">Transcription regulation</keyword>
<feature type="domain" description="MADS-box" evidence="6">
    <location>
        <begin position="28"/>
        <end position="59"/>
    </location>
</feature>
<evidence type="ECO:0000313" key="7">
    <source>
        <dbReference type="EMBL" id="CAH8301468.1"/>
    </source>
</evidence>
<dbReference type="AlphaFoldDB" id="A0ABC8IUJ2"/>
<evidence type="ECO:0000256" key="1">
    <source>
        <dbReference type="ARBA" id="ARBA00004123"/>
    </source>
</evidence>
<dbReference type="EMBL" id="CAKOAT010055267">
    <property type="protein sequence ID" value="CAH8301468.1"/>
    <property type="molecule type" value="Genomic_DNA"/>
</dbReference>
<name>A0ABC8IUJ2_ERUVS</name>
<comment type="subcellular location">
    <subcellularLocation>
        <location evidence="1">Nucleus</location>
    </subcellularLocation>
</comment>
<reference evidence="7 8" key="1">
    <citation type="submission" date="2022-03" db="EMBL/GenBank/DDBJ databases">
        <authorList>
            <person name="Macdonald S."/>
            <person name="Ahmed S."/>
            <person name="Newling K."/>
        </authorList>
    </citation>
    <scope>NUCLEOTIDE SEQUENCE [LARGE SCALE GENOMIC DNA]</scope>
</reference>
<keyword evidence="5" id="KW-0539">Nucleus</keyword>
<organism evidence="7 8">
    <name type="scientific">Eruca vesicaria subsp. sativa</name>
    <name type="common">Garden rocket</name>
    <name type="synonym">Eruca sativa</name>
    <dbReference type="NCBI Taxonomy" id="29727"/>
    <lineage>
        <taxon>Eukaryota</taxon>
        <taxon>Viridiplantae</taxon>
        <taxon>Streptophyta</taxon>
        <taxon>Embryophyta</taxon>
        <taxon>Tracheophyta</taxon>
        <taxon>Spermatophyta</taxon>
        <taxon>Magnoliopsida</taxon>
        <taxon>eudicotyledons</taxon>
        <taxon>Gunneridae</taxon>
        <taxon>Pentapetalae</taxon>
        <taxon>rosids</taxon>
        <taxon>malvids</taxon>
        <taxon>Brassicales</taxon>
        <taxon>Brassicaceae</taxon>
        <taxon>Brassiceae</taxon>
        <taxon>Eruca</taxon>
    </lineage>
</organism>
<evidence type="ECO:0000313" key="8">
    <source>
        <dbReference type="Proteomes" id="UP001642260"/>
    </source>
</evidence>
<dbReference type="Gene3D" id="3.40.1810.10">
    <property type="entry name" value="Transcription factor, MADS-box"/>
    <property type="match status" value="1"/>
</dbReference>
<dbReference type="Pfam" id="PF00319">
    <property type="entry name" value="SRF-TF"/>
    <property type="match status" value="1"/>
</dbReference>
<evidence type="ECO:0000256" key="3">
    <source>
        <dbReference type="ARBA" id="ARBA00023125"/>
    </source>
</evidence>
<dbReference type="InterPro" id="IPR002100">
    <property type="entry name" value="TF_MADSbox"/>
</dbReference>
<dbReference type="SUPFAM" id="SSF55455">
    <property type="entry name" value="SRF-like"/>
    <property type="match status" value="1"/>
</dbReference>
<keyword evidence="8" id="KW-1185">Reference proteome</keyword>
<sequence length="233" mass="26881">MTTKNPRARLSVRKERVFKKPSSTLCKARAATILKKSFELSELCGVEVCTICFDREGNLVWPEKEEAKVTAMAERYSTLSEQEKNKKSNNFSGFLNKKMIRDKEESMRRNDNRFSQKVLEFEDSLQSRLQTFKESLVDQRPQETPLDLSTATSSKFSLLLYNHDNGTFTQLANSASLPSFEQPINQDYLDSFLGEQGNNFDLPPMIFQQFDNEFMQQTQLAYNQIPSYGMMLS</sequence>
<dbReference type="InterPro" id="IPR036879">
    <property type="entry name" value="TF_MADSbox_sf"/>
</dbReference>
<keyword evidence="4" id="KW-0804">Transcription</keyword>
<evidence type="ECO:0000256" key="4">
    <source>
        <dbReference type="ARBA" id="ARBA00023163"/>
    </source>
</evidence>
<evidence type="ECO:0000256" key="5">
    <source>
        <dbReference type="ARBA" id="ARBA00023242"/>
    </source>
</evidence>
<protein>
    <recommendedName>
        <fullName evidence="6">MADS-box domain-containing protein</fullName>
    </recommendedName>
</protein>
<gene>
    <name evidence="7" type="ORF">ERUC_LOCUS2989</name>
</gene>